<keyword evidence="4" id="KW-1015">Disulfide bond</keyword>
<name>A0ABD1CTZ8_CULPP</name>
<dbReference type="AlphaFoldDB" id="A0ABD1CTZ8"/>
<feature type="chain" id="PRO_5044849715" evidence="5">
    <location>
        <begin position="18"/>
        <end position="212"/>
    </location>
</feature>
<evidence type="ECO:0000313" key="6">
    <source>
        <dbReference type="EMBL" id="KAL1379876.1"/>
    </source>
</evidence>
<keyword evidence="7" id="KW-1185">Reference proteome</keyword>
<dbReference type="InterPro" id="IPR009003">
    <property type="entry name" value="Peptidase_S1_PA"/>
</dbReference>
<keyword evidence="3" id="KW-0720">Serine protease</keyword>
<dbReference type="SUPFAM" id="SSF50494">
    <property type="entry name" value="Trypsin-like serine proteases"/>
    <property type="match status" value="2"/>
</dbReference>
<dbReference type="EMBL" id="JBEHCU010009440">
    <property type="protein sequence ID" value="KAL1379876.1"/>
    <property type="molecule type" value="Genomic_DNA"/>
</dbReference>
<dbReference type="PANTHER" id="PTHR24276:SF98">
    <property type="entry name" value="FI18310P1-RELATED"/>
    <property type="match status" value="1"/>
</dbReference>
<keyword evidence="2" id="KW-0378">Hydrolase</keyword>
<keyword evidence="1" id="KW-0645">Protease</keyword>
<organism evidence="6 7">
    <name type="scientific">Culex pipiens pipiens</name>
    <name type="common">Northern house mosquito</name>
    <dbReference type="NCBI Taxonomy" id="38569"/>
    <lineage>
        <taxon>Eukaryota</taxon>
        <taxon>Metazoa</taxon>
        <taxon>Ecdysozoa</taxon>
        <taxon>Arthropoda</taxon>
        <taxon>Hexapoda</taxon>
        <taxon>Insecta</taxon>
        <taxon>Pterygota</taxon>
        <taxon>Neoptera</taxon>
        <taxon>Endopterygota</taxon>
        <taxon>Diptera</taxon>
        <taxon>Nematocera</taxon>
        <taxon>Culicoidea</taxon>
        <taxon>Culicidae</taxon>
        <taxon>Culicinae</taxon>
        <taxon>Culicini</taxon>
        <taxon>Culex</taxon>
        <taxon>Culex</taxon>
    </lineage>
</organism>
<accession>A0ABD1CTZ8</accession>
<evidence type="ECO:0000313" key="7">
    <source>
        <dbReference type="Proteomes" id="UP001562425"/>
    </source>
</evidence>
<dbReference type="InterPro" id="IPR050430">
    <property type="entry name" value="Peptidase_S1"/>
</dbReference>
<feature type="signal peptide" evidence="5">
    <location>
        <begin position="1"/>
        <end position="17"/>
    </location>
</feature>
<evidence type="ECO:0000256" key="2">
    <source>
        <dbReference type="ARBA" id="ARBA00022801"/>
    </source>
</evidence>
<comment type="caution">
    <text evidence="6">The sequence shown here is derived from an EMBL/GenBank/DDBJ whole genome shotgun (WGS) entry which is preliminary data.</text>
</comment>
<dbReference type="InterPro" id="IPR043504">
    <property type="entry name" value="Peptidase_S1_PA_chymotrypsin"/>
</dbReference>
<dbReference type="GO" id="GO:0008236">
    <property type="term" value="F:serine-type peptidase activity"/>
    <property type="evidence" value="ECO:0007669"/>
    <property type="project" value="UniProtKB-KW"/>
</dbReference>
<dbReference type="Gene3D" id="2.40.10.10">
    <property type="entry name" value="Trypsin-like serine proteases"/>
    <property type="match status" value="1"/>
</dbReference>
<evidence type="ECO:0000256" key="1">
    <source>
        <dbReference type="ARBA" id="ARBA00022670"/>
    </source>
</evidence>
<keyword evidence="5" id="KW-0732">Signal</keyword>
<protein>
    <submittedName>
        <fullName evidence="6">Uncharacterized protein</fullName>
    </submittedName>
</protein>
<evidence type="ECO:0000256" key="3">
    <source>
        <dbReference type="ARBA" id="ARBA00022825"/>
    </source>
</evidence>
<dbReference type="PANTHER" id="PTHR24276">
    <property type="entry name" value="POLYSERASE-RELATED"/>
    <property type="match status" value="1"/>
</dbReference>
<reference evidence="6 7" key="1">
    <citation type="submission" date="2024-05" db="EMBL/GenBank/DDBJ databases">
        <title>Culex pipiens pipiens assembly and annotation.</title>
        <authorList>
            <person name="Alout H."/>
            <person name="Durand T."/>
        </authorList>
    </citation>
    <scope>NUCLEOTIDE SEQUENCE [LARGE SCALE GENOMIC DNA]</scope>
    <source>
        <strain evidence="6">HA-2024</strain>
        <tissue evidence="6">Whole body</tissue>
    </source>
</reference>
<proteinExistence type="predicted"/>
<dbReference type="GO" id="GO:0006508">
    <property type="term" value="P:proteolysis"/>
    <property type="evidence" value="ECO:0007669"/>
    <property type="project" value="UniProtKB-KW"/>
</dbReference>
<gene>
    <name evidence="6" type="ORF">pipiens_014591</name>
</gene>
<evidence type="ECO:0000256" key="4">
    <source>
        <dbReference type="ARBA" id="ARBA00023157"/>
    </source>
</evidence>
<sequence>MEKLLILIAVVAAVASAKSIDIESSQVQPIESIGIKWSQVQPIENSAQYWARLPAEMQYLRKQEPDHRIVNGQEATPGQFPFQVYLEFQTASGGSSCGGMEKLLLLIAVVAAVASAKSIDIDSSQVQPIESIGIKWSQIQPIEDSDQYWARLPEEMQYLRKQEPDRRIVNGQEATPGQFPYQVFVNYQENGIQEPWPELDQQFYVGFATITD</sequence>
<dbReference type="Proteomes" id="UP001562425">
    <property type="component" value="Unassembled WGS sequence"/>
</dbReference>
<evidence type="ECO:0000256" key="5">
    <source>
        <dbReference type="SAM" id="SignalP"/>
    </source>
</evidence>